<sequence>MKMKAEKSSAQGFHLRSILIHSAWMTALGMVLFRLATANTQQVIYVEIFAISGTIFATVPWVVQLLASMAIILAYNSGTCNLTGLIRPPSKDGSCSPNLTAGDQDIENGAVGTGAGGNEQGSMLKHARNFVGNGLGFNMPLQVEEIKGPKLQRNRTV</sequence>
<keyword evidence="1" id="KW-1133">Transmembrane helix</keyword>
<feature type="transmembrane region" description="Helical" evidence="1">
    <location>
        <begin position="48"/>
        <end position="75"/>
    </location>
</feature>
<feature type="transmembrane region" description="Helical" evidence="1">
    <location>
        <begin position="12"/>
        <end position="36"/>
    </location>
</feature>
<dbReference type="AlphaFoldDB" id="A0ABC8U3F6"/>
<evidence type="ECO:0000313" key="3">
    <source>
        <dbReference type="Proteomes" id="UP001642360"/>
    </source>
</evidence>
<keyword evidence="1" id="KW-0812">Transmembrane</keyword>
<reference evidence="2 3" key="1">
    <citation type="submission" date="2024-02" db="EMBL/GenBank/DDBJ databases">
        <authorList>
            <person name="Vignale AGUSTIN F."/>
            <person name="Sosa J E."/>
            <person name="Modenutti C."/>
        </authorList>
    </citation>
    <scope>NUCLEOTIDE SEQUENCE [LARGE SCALE GENOMIC DNA]</scope>
</reference>
<name>A0ABC8U3F6_9AQUA</name>
<comment type="caution">
    <text evidence="2">The sequence shown here is derived from an EMBL/GenBank/DDBJ whole genome shotgun (WGS) entry which is preliminary data.</text>
</comment>
<organism evidence="2 3">
    <name type="scientific">Ilex paraguariensis</name>
    <name type="common">yerba mate</name>
    <dbReference type="NCBI Taxonomy" id="185542"/>
    <lineage>
        <taxon>Eukaryota</taxon>
        <taxon>Viridiplantae</taxon>
        <taxon>Streptophyta</taxon>
        <taxon>Embryophyta</taxon>
        <taxon>Tracheophyta</taxon>
        <taxon>Spermatophyta</taxon>
        <taxon>Magnoliopsida</taxon>
        <taxon>eudicotyledons</taxon>
        <taxon>Gunneridae</taxon>
        <taxon>Pentapetalae</taxon>
        <taxon>asterids</taxon>
        <taxon>campanulids</taxon>
        <taxon>Aquifoliales</taxon>
        <taxon>Aquifoliaceae</taxon>
        <taxon>Ilex</taxon>
    </lineage>
</organism>
<gene>
    <name evidence="2" type="ORF">ILEXP_LOCUS44162</name>
</gene>
<dbReference type="EMBL" id="CAUOFW020006358">
    <property type="protein sequence ID" value="CAK9174420.1"/>
    <property type="molecule type" value="Genomic_DNA"/>
</dbReference>
<evidence type="ECO:0000313" key="2">
    <source>
        <dbReference type="EMBL" id="CAK9174420.1"/>
    </source>
</evidence>
<keyword evidence="3" id="KW-1185">Reference proteome</keyword>
<evidence type="ECO:0000256" key="1">
    <source>
        <dbReference type="SAM" id="Phobius"/>
    </source>
</evidence>
<dbReference type="Proteomes" id="UP001642360">
    <property type="component" value="Unassembled WGS sequence"/>
</dbReference>
<accession>A0ABC8U3F6</accession>
<proteinExistence type="predicted"/>
<keyword evidence="1" id="KW-0472">Membrane</keyword>
<protein>
    <submittedName>
        <fullName evidence="2">Uncharacterized protein</fullName>
    </submittedName>
</protein>